<dbReference type="InterPro" id="IPR003661">
    <property type="entry name" value="HisK_dim/P_dom"/>
</dbReference>
<dbReference type="SUPFAM" id="SSF55874">
    <property type="entry name" value="ATPase domain of HSP90 chaperone/DNA topoisomerase II/histidine kinase"/>
    <property type="match status" value="1"/>
</dbReference>
<proteinExistence type="predicted"/>
<evidence type="ECO:0000259" key="16">
    <source>
        <dbReference type="PROSITE" id="PS50113"/>
    </source>
</evidence>
<evidence type="ECO:0000256" key="13">
    <source>
        <dbReference type="SAM" id="Phobius"/>
    </source>
</evidence>
<name>A0A330LP82_9GAMM</name>
<gene>
    <name evidence="17" type="ORF">MORIYA_1170</name>
</gene>
<feature type="transmembrane region" description="Helical" evidence="13">
    <location>
        <begin position="355"/>
        <end position="376"/>
    </location>
</feature>
<dbReference type="KEGG" id="mya:MORIYA_1170"/>
<evidence type="ECO:0000256" key="11">
    <source>
        <dbReference type="ARBA" id="ARBA00022989"/>
    </source>
</evidence>
<dbReference type="Pfam" id="PF00512">
    <property type="entry name" value="HisKA"/>
    <property type="match status" value="1"/>
</dbReference>
<dbReference type="CDD" id="cd00082">
    <property type="entry name" value="HisKA"/>
    <property type="match status" value="1"/>
</dbReference>
<dbReference type="Proteomes" id="UP000250163">
    <property type="component" value="Chromosome MORIYA"/>
</dbReference>
<evidence type="ECO:0000256" key="3">
    <source>
        <dbReference type="ARBA" id="ARBA00012438"/>
    </source>
</evidence>
<dbReference type="Pfam" id="PF13426">
    <property type="entry name" value="PAS_9"/>
    <property type="match status" value="2"/>
</dbReference>
<dbReference type="SMART" id="SM00086">
    <property type="entry name" value="PAC"/>
    <property type="match status" value="1"/>
</dbReference>
<sequence>MAPGLGAIFYHTHLVKKLAVIALNGSFMRSEYSGNNMDITTNHKKFSKDLAYWLLPCWLVIFIIMMIHYSLNIAKDKQYSLHNEQVIVELIEKLLNDSLNSMTSDALMLSYIAKQISIDDSNTAPLTNYFIELSKNDDNYEQIRFIDIQGYERIRVNNISNKIYTVDSQDLQNKSKRYYFQKTMQLSQGNVYISPMDLNIEAGQIQQPLNPTIRIGVPVFNIQDEKIGAIILNYKGRKLINRLLHISPNFIEHLYILNAEGVAIIQPVTSALSTLTSKHKSPDTPPPFQFNTSKQLSDELLELMSQKHQGQILLQDSYITFTQTFSNRSGRWTIASVFPKQRFNLARIAFADNYMLLYITLTMVLSSLIFLFRYHYQQTNNLREQQAYDKQFRLTLENIQFIAVSINSDGIITFCNDFFLNLVGYQKHQVIGKCWVDTFIPQKLQQQAAEALKQALVQELNQTKVETVVQTNCGEVVLVSWSSTYSKAHGNNLATATFIGEDVTEHKMEQDQLQRLSHAVEQSHNSVMITEITGEIIYVNPVFCELTGYKKHEVLGITPKFLQSGEMPEVGYDSLRQTIQRGDEWRGEFHNKKKNGDLFWERARISPVKDSAGNALYFVAVKQDITKEKQLAHEMQEQEALHAKQDKLAAVGKVVNMIAHDLRNPLSSIKMVLQIYARKEQDELFDISLEQVRYMEAILEDLLSYSRPEQFKPEWLDLNKLVEFAVNSQRRLAKEKDVAIEFSYPHNLPTVYADPIKLRQALQNLLVNAIQAAETSEQACPLVTVTTNILLTDSNSMILIDISNNGTSIDPCMVSKVFEPFYTTKAKGTGLGLAIVQKIIESHKGSVRLKPINPIGTLAQIQLPLSNHISEPISPIKDVIN</sequence>
<keyword evidence="11 13" id="KW-1133">Transmembrane helix</keyword>
<comment type="subcellular location">
    <subcellularLocation>
        <location evidence="2">Cell membrane</location>
        <topology evidence="2">Multi-pass membrane protein</topology>
    </subcellularLocation>
</comment>
<keyword evidence="7 13" id="KW-0812">Transmembrane</keyword>
<keyword evidence="10" id="KW-0067">ATP-binding</keyword>
<dbReference type="CDD" id="cd00075">
    <property type="entry name" value="HATPase"/>
    <property type="match status" value="1"/>
</dbReference>
<dbReference type="Gene3D" id="3.30.450.20">
    <property type="entry name" value="PAS domain"/>
    <property type="match status" value="3"/>
</dbReference>
<dbReference type="InterPro" id="IPR000014">
    <property type="entry name" value="PAS"/>
</dbReference>
<evidence type="ECO:0000259" key="14">
    <source>
        <dbReference type="PROSITE" id="PS50109"/>
    </source>
</evidence>
<dbReference type="SMART" id="SM00091">
    <property type="entry name" value="PAS"/>
    <property type="match status" value="2"/>
</dbReference>
<keyword evidence="5" id="KW-0597">Phosphoprotein</keyword>
<dbReference type="Pfam" id="PF02518">
    <property type="entry name" value="HATPase_c"/>
    <property type="match status" value="1"/>
</dbReference>
<dbReference type="SUPFAM" id="SSF55785">
    <property type="entry name" value="PYP-like sensor domain (PAS domain)"/>
    <property type="match status" value="2"/>
</dbReference>
<dbReference type="InterPro" id="IPR029151">
    <property type="entry name" value="Sensor-like_sf"/>
</dbReference>
<dbReference type="CDD" id="cd00130">
    <property type="entry name" value="PAS"/>
    <property type="match status" value="2"/>
</dbReference>
<dbReference type="EC" id="2.7.13.3" evidence="3"/>
<keyword evidence="4" id="KW-1003">Cell membrane</keyword>
<dbReference type="InterPro" id="IPR005467">
    <property type="entry name" value="His_kinase_dom"/>
</dbReference>
<evidence type="ECO:0000256" key="2">
    <source>
        <dbReference type="ARBA" id="ARBA00004651"/>
    </source>
</evidence>
<dbReference type="PANTHER" id="PTHR43065">
    <property type="entry name" value="SENSOR HISTIDINE KINASE"/>
    <property type="match status" value="1"/>
</dbReference>
<dbReference type="NCBIfam" id="TIGR00229">
    <property type="entry name" value="sensory_box"/>
    <property type="match status" value="2"/>
</dbReference>
<protein>
    <recommendedName>
        <fullName evidence="3">histidine kinase</fullName>
        <ecNumber evidence="3">2.7.13.3</ecNumber>
    </recommendedName>
</protein>
<dbReference type="Gene3D" id="3.30.565.10">
    <property type="entry name" value="Histidine kinase-like ATPase, C-terminal domain"/>
    <property type="match status" value="1"/>
</dbReference>
<dbReference type="PANTHER" id="PTHR43065:SF10">
    <property type="entry name" value="PEROXIDE STRESS-ACTIVATED HISTIDINE KINASE MAK3"/>
    <property type="match status" value="1"/>
</dbReference>
<dbReference type="SMART" id="SM00387">
    <property type="entry name" value="HATPase_c"/>
    <property type="match status" value="1"/>
</dbReference>
<dbReference type="EMBL" id="LS483250">
    <property type="protein sequence ID" value="SQD77648.1"/>
    <property type="molecule type" value="Genomic_DNA"/>
</dbReference>
<dbReference type="InterPro" id="IPR035965">
    <property type="entry name" value="PAS-like_dom_sf"/>
</dbReference>
<dbReference type="PROSITE" id="PS50109">
    <property type="entry name" value="HIS_KIN"/>
    <property type="match status" value="1"/>
</dbReference>
<keyword evidence="9" id="KW-0418">Kinase</keyword>
<dbReference type="InterPro" id="IPR036890">
    <property type="entry name" value="HATPase_C_sf"/>
</dbReference>
<dbReference type="AlphaFoldDB" id="A0A330LP82"/>
<dbReference type="InterPro" id="IPR000700">
    <property type="entry name" value="PAS-assoc_C"/>
</dbReference>
<evidence type="ECO:0000313" key="18">
    <source>
        <dbReference type="Proteomes" id="UP000250163"/>
    </source>
</evidence>
<dbReference type="InterPro" id="IPR003594">
    <property type="entry name" value="HATPase_dom"/>
</dbReference>
<dbReference type="InterPro" id="IPR004358">
    <property type="entry name" value="Sig_transdc_His_kin-like_C"/>
</dbReference>
<keyword evidence="12" id="KW-0902">Two-component regulatory system</keyword>
<dbReference type="InterPro" id="IPR001610">
    <property type="entry name" value="PAC"/>
</dbReference>
<evidence type="ECO:0000256" key="9">
    <source>
        <dbReference type="ARBA" id="ARBA00022777"/>
    </source>
</evidence>
<evidence type="ECO:0000256" key="1">
    <source>
        <dbReference type="ARBA" id="ARBA00000085"/>
    </source>
</evidence>
<accession>A0A330LP82</accession>
<dbReference type="PROSITE" id="PS50113">
    <property type="entry name" value="PAC"/>
    <property type="match status" value="1"/>
</dbReference>
<dbReference type="GO" id="GO:0005886">
    <property type="term" value="C:plasma membrane"/>
    <property type="evidence" value="ECO:0007669"/>
    <property type="project" value="UniProtKB-SubCell"/>
</dbReference>
<dbReference type="GO" id="GO:0000155">
    <property type="term" value="F:phosphorelay sensor kinase activity"/>
    <property type="evidence" value="ECO:0007669"/>
    <property type="project" value="InterPro"/>
</dbReference>
<dbReference type="PRINTS" id="PR00344">
    <property type="entry name" value="BCTRLSENSOR"/>
</dbReference>
<organism evidence="17 18">
    <name type="scientific">Moritella yayanosii</name>
    <dbReference type="NCBI Taxonomy" id="69539"/>
    <lineage>
        <taxon>Bacteria</taxon>
        <taxon>Pseudomonadati</taxon>
        <taxon>Pseudomonadota</taxon>
        <taxon>Gammaproteobacteria</taxon>
        <taxon>Alteromonadales</taxon>
        <taxon>Moritellaceae</taxon>
        <taxon>Moritella</taxon>
    </lineage>
</organism>
<keyword evidence="6" id="KW-0808">Transferase</keyword>
<keyword evidence="13" id="KW-0472">Membrane</keyword>
<evidence type="ECO:0000256" key="6">
    <source>
        <dbReference type="ARBA" id="ARBA00022679"/>
    </source>
</evidence>
<evidence type="ECO:0000256" key="5">
    <source>
        <dbReference type="ARBA" id="ARBA00022553"/>
    </source>
</evidence>
<evidence type="ECO:0000256" key="4">
    <source>
        <dbReference type="ARBA" id="ARBA00022475"/>
    </source>
</evidence>
<comment type="catalytic activity">
    <reaction evidence="1">
        <text>ATP + protein L-histidine = ADP + protein N-phospho-L-histidine.</text>
        <dbReference type="EC" id="2.7.13.3"/>
    </reaction>
</comment>
<evidence type="ECO:0000256" key="8">
    <source>
        <dbReference type="ARBA" id="ARBA00022741"/>
    </source>
</evidence>
<evidence type="ECO:0000256" key="10">
    <source>
        <dbReference type="ARBA" id="ARBA00022840"/>
    </source>
</evidence>
<dbReference type="GO" id="GO:0005524">
    <property type="term" value="F:ATP binding"/>
    <property type="evidence" value="ECO:0007669"/>
    <property type="project" value="UniProtKB-KW"/>
</dbReference>
<feature type="domain" description="PAS" evidence="15">
    <location>
        <begin position="512"/>
        <end position="582"/>
    </location>
</feature>
<feature type="transmembrane region" description="Helical" evidence="13">
    <location>
        <begin position="50"/>
        <end position="71"/>
    </location>
</feature>
<dbReference type="SUPFAM" id="SSF47384">
    <property type="entry name" value="Homodimeric domain of signal transducing histidine kinase"/>
    <property type="match status" value="1"/>
</dbReference>
<evidence type="ECO:0000259" key="15">
    <source>
        <dbReference type="PROSITE" id="PS50112"/>
    </source>
</evidence>
<feature type="domain" description="PAC" evidence="16">
    <location>
        <begin position="585"/>
        <end position="637"/>
    </location>
</feature>
<evidence type="ECO:0000256" key="7">
    <source>
        <dbReference type="ARBA" id="ARBA00022692"/>
    </source>
</evidence>
<feature type="domain" description="PAS" evidence="15">
    <location>
        <begin position="388"/>
        <end position="459"/>
    </location>
</feature>
<keyword evidence="18" id="KW-1185">Reference proteome</keyword>
<keyword evidence="8" id="KW-0547">Nucleotide-binding</keyword>
<dbReference type="SUPFAM" id="SSF103190">
    <property type="entry name" value="Sensory domain-like"/>
    <property type="match status" value="1"/>
</dbReference>
<dbReference type="InterPro" id="IPR036097">
    <property type="entry name" value="HisK_dim/P_sf"/>
</dbReference>
<dbReference type="SMART" id="SM00388">
    <property type="entry name" value="HisKA"/>
    <property type="match status" value="1"/>
</dbReference>
<dbReference type="InterPro" id="IPR048760">
    <property type="entry name" value="VP0354-like_sensor_dom"/>
</dbReference>
<reference evidence="18" key="1">
    <citation type="submission" date="2018-05" db="EMBL/GenBank/DDBJ databases">
        <authorList>
            <person name="Cea G.-C."/>
            <person name="William W."/>
        </authorList>
    </citation>
    <scope>NUCLEOTIDE SEQUENCE [LARGE SCALE GENOMIC DNA]</scope>
    <source>
        <strain evidence="18">DB21MT 5</strain>
    </source>
</reference>
<evidence type="ECO:0000256" key="12">
    <source>
        <dbReference type="ARBA" id="ARBA00023012"/>
    </source>
</evidence>
<dbReference type="Gene3D" id="1.10.287.130">
    <property type="match status" value="1"/>
</dbReference>
<feature type="domain" description="Histidine kinase" evidence="14">
    <location>
        <begin position="657"/>
        <end position="867"/>
    </location>
</feature>
<evidence type="ECO:0000313" key="17">
    <source>
        <dbReference type="EMBL" id="SQD77648.1"/>
    </source>
</evidence>
<dbReference type="PROSITE" id="PS50112">
    <property type="entry name" value="PAS"/>
    <property type="match status" value="2"/>
</dbReference>
<dbReference type="Pfam" id="PF21623">
    <property type="entry name" value="HK_sensor_dom_bact"/>
    <property type="match status" value="1"/>
</dbReference>